<protein>
    <submittedName>
        <fullName evidence="1">GYD domain protein</fullName>
    </submittedName>
</protein>
<sequence length="99" mass="10710">MATFITNIKFSQQGIKDIDHTTKRAAIFKAEAKKLGAKVKDIYWTLGEHDGLLILEAPDDETATAAILHLGAMGNVHTTTCRAFTAAEMDKIVSKVHGG</sequence>
<gene>
    <name evidence="1" type="ORF">ETAA8_09310</name>
</gene>
<dbReference type="KEGG" id="aagg:ETAA8_09310"/>
<name>A0A517Y6J7_9BACT</name>
<dbReference type="InterPro" id="IPR014845">
    <property type="entry name" value="GYD/TTHA1554"/>
</dbReference>
<dbReference type="Proteomes" id="UP000315017">
    <property type="component" value="Chromosome"/>
</dbReference>
<evidence type="ECO:0000313" key="1">
    <source>
        <dbReference type="EMBL" id="QDU25859.1"/>
    </source>
</evidence>
<keyword evidence="2" id="KW-1185">Reference proteome</keyword>
<organism evidence="1 2">
    <name type="scientific">Anatilimnocola aggregata</name>
    <dbReference type="NCBI Taxonomy" id="2528021"/>
    <lineage>
        <taxon>Bacteria</taxon>
        <taxon>Pseudomonadati</taxon>
        <taxon>Planctomycetota</taxon>
        <taxon>Planctomycetia</taxon>
        <taxon>Pirellulales</taxon>
        <taxon>Pirellulaceae</taxon>
        <taxon>Anatilimnocola</taxon>
    </lineage>
</organism>
<reference evidence="1 2" key="1">
    <citation type="submission" date="2019-02" db="EMBL/GenBank/DDBJ databases">
        <title>Deep-cultivation of Planctomycetes and their phenomic and genomic characterization uncovers novel biology.</title>
        <authorList>
            <person name="Wiegand S."/>
            <person name="Jogler M."/>
            <person name="Boedeker C."/>
            <person name="Pinto D."/>
            <person name="Vollmers J."/>
            <person name="Rivas-Marin E."/>
            <person name="Kohn T."/>
            <person name="Peeters S.H."/>
            <person name="Heuer A."/>
            <person name="Rast P."/>
            <person name="Oberbeckmann S."/>
            <person name="Bunk B."/>
            <person name="Jeske O."/>
            <person name="Meyerdierks A."/>
            <person name="Storesund J.E."/>
            <person name="Kallscheuer N."/>
            <person name="Luecker S."/>
            <person name="Lage O.M."/>
            <person name="Pohl T."/>
            <person name="Merkel B.J."/>
            <person name="Hornburger P."/>
            <person name="Mueller R.-W."/>
            <person name="Bruemmer F."/>
            <person name="Labrenz M."/>
            <person name="Spormann A.M."/>
            <person name="Op den Camp H."/>
            <person name="Overmann J."/>
            <person name="Amann R."/>
            <person name="Jetten M.S.M."/>
            <person name="Mascher T."/>
            <person name="Medema M.H."/>
            <person name="Devos D.P."/>
            <person name="Kaster A.-K."/>
            <person name="Ovreas L."/>
            <person name="Rohde M."/>
            <person name="Galperin M.Y."/>
            <person name="Jogler C."/>
        </authorList>
    </citation>
    <scope>NUCLEOTIDE SEQUENCE [LARGE SCALE GENOMIC DNA]</scope>
    <source>
        <strain evidence="1 2">ETA_A8</strain>
    </source>
</reference>
<proteinExistence type="predicted"/>
<dbReference type="Pfam" id="PF08734">
    <property type="entry name" value="GYD"/>
    <property type="match status" value="1"/>
</dbReference>
<dbReference type="EMBL" id="CP036274">
    <property type="protein sequence ID" value="QDU25859.1"/>
    <property type="molecule type" value="Genomic_DNA"/>
</dbReference>
<dbReference type="OrthoDB" id="5243930at2"/>
<accession>A0A517Y6J7</accession>
<dbReference type="RefSeq" id="WP_145085492.1">
    <property type="nucleotide sequence ID" value="NZ_CP036274.1"/>
</dbReference>
<dbReference type="AlphaFoldDB" id="A0A517Y6J7"/>
<evidence type="ECO:0000313" key="2">
    <source>
        <dbReference type="Proteomes" id="UP000315017"/>
    </source>
</evidence>